<evidence type="ECO:0008006" key="4">
    <source>
        <dbReference type="Google" id="ProtNLM"/>
    </source>
</evidence>
<comment type="caution">
    <text evidence="2">The sequence shown here is derived from an EMBL/GenBank/DDBJ whole genome shotgun (WGS) entry which is preliminary data.</text>
</comment>
<evidence type="ECO:0000313" key="3">
    <source>
        <dbReference type="Proteomes" id="UP001156398"/>
    </source>
</evidence>
<reference evidence="2 3" key="1">
    <citation type="submission" date="2023-05" db="EMBL/GenBank/DDBJ databases">
        <title>Streptantibioticus silvisoli sp. nov., acidotolerant actinomycetes 1 from pine litter.</title>
        <authorList>
            <person name="Swiecimska M."/>
            <person name="Golinska P."/>
            <person name="Sangal V."/>
            <person name="Wachnowicz B."/>
            <person name="Goodfellow M."/>
        </authorList>
    </citation>
    <scope>NUCLEOTIDE SEQUENCE [LARGE SCALE GENOMIC DNA]</scope>
    <source>
        <strain evidence="2 3">SL54</strain>
    </source>
</reference>
<dbReference type="EMBL" id="JAAGKO020000032">
    <property type="protein sequence ID" value="MDI5965241.1"/>
    <property type="molecule type" value="Genomic_DNA"/>
</dbReference>
<gene>
    <name evidence="2" type="ORF">POF43_021365</name>
</gene>
<dbReference type="Proteomes" id="UP001156398">
    <property type="component" value="Unassembled WGS sequence"/>
</dbReference>
<accession>A0ABT6W6X7</accession>
<name>A0ABT6W6X7_9ACTN</name>
<feature type="chain" id="PRO_5046312673" description="LPXTG cell wall anchor domain-containing protein" evidence="1">
    <location>
        <begin position="28"/>
        <end position="181"/>
    </location>
</feature>
<sequence length="181" mass="17646">MLCKHRLATAAAFGAAGALLAAGGASAAERGDGSVTATPTAACDAATGTARITVTDTGAGGTPDAVVLTVRFATGMPGPRLGAYRFPPGTAPGTVHTFHVEWLPDGQYYLYVNATPGTDAPTATIATAGQLCTVHVTGSAAPALADTGAGPDAGPLSLAGGAVLLGGAAVLLTRRRPTPPR</sequence>
<keyword evidence="3" id="KW-1185">Reference proteome</keyword>
<organism evidence="2 3">
    <name type="scientific">Streptantibioticus silvisoli</name>
    <dbReference type="NCBI Taxonomy" id="2705255"/>
    <lineage>
        <taxon>Bacteria</taxon>
        <taxon>Bacillati</taxon>
        <taxon>Actinomycetota</taxon>
        <taxon>Actinomycetes</taxon>
        <taxon>Kitasatosporales</taxon>
        <taxon>Streptomycetaceae</taxon>
        <taxon>Streptantibioticus</taxon>
    </lineage>
</organism>
<feature type="signal peptide" evidence="1">
    <location>
        <begin position="1"/>
        <end position="27"/>
    </location>
</feature>
<keyword evidence="1" id="KW-0732">Signal</keyword>
<protein>
    <recommendedName>
        <fullName evidence="4">LPXTG cell wall anchor domain-containing protein</fullName>
    </recommendedName>
</protein>
<evidence type="ECO:0000313" key="2">
    <source>
        <dbReference type="EMBL" id="MDI5965241.1"/>
    </source>
</evidence>
<evidence type="ECO:0000256" key="1">
    <source>
        <dbReference type="SAM" id="SignalP"/>
    </source>
</evidence>
<proteinExistence type="predicted"/>
<dbReference type="RefSeq" id="WP_271323884.1">
    <property type="nucleotide sequence ID" value="NZ_JAAGKO020000032.1"/>
</dbReference>